<gene>
    <name evidence="8 13" type="primary">aroQ</name>
    <name evidence="13" type="ORF">NCTC13159_03195</name>
    <name evidence="12" type="ORF">RO07_05375</name>
</gene>
<dbReference type="InterPro" id="IPR018509">
    <property type="entry name" value="DHquinase_II_CS"/>
</dbReference>
<feature type="binding site" evidence="8 10">
    <location>
        <position position="82"/>
    </location>
    <ligand>
        <name>substrate</name>
    </ligand>
</feature>
<dbReference type="InterPro" id="IPR001874">
    <property type="entry name" value="DHquinase_II"/>
</dbReference>
<comment type="subunit">
    <text evidence="5 8">Homododecamer.</text>
</comment>
<keyword evidence="14" id="KW-1185">Reference proteome</keyword>
<evidence type="ECO:0000256" key="9">
    <source>
        <dbReference type="PIRSR" id="PIRSR001399-1"/>
    </source>
</evidence>
<evidence type="ECO:0000256" key="2">
    <source>
        <dbReference type="ARBA" id="ARBA00003924"/>
    </source>
</evidence>
<dbReference type="PANTHER" id="PTHR21272:SF3">
    <property type="entry name" value="CATABOLIC 3-DEHYDROQUINASE"/>
    <property type="match status" value="1"/>
</dbReference>
<accession>A0AAJ4ZE69</accession>
<dbReference type="GO" id="GO:0009073">
    <property type="term" value="P:aromatic amino acid family biosynthetic process"/>
    <property type="evidence" value="ECO:0007669"/>
    <property type="project" value="UniProtKB-KW"/>
</dbReference>
<evidence type="ECO:0000313" key="14">
    <source>
        <dbReference type="Proteomes" id="UP000035086"/>
    </source>
</evidence>
<evidence type="ECO:0000313" key="13">
    <source>
        <dbReference type="EMBL" id="SUA91683.1"/>
    </source>
</evidence>
<dbReference type="NCBIfam" id="NF003806">
    <property type="entry name" value="PRK05395.1-3"/>
    <property type="match status" value="1"/>
</dbReference>
<feature type="active site" description="Proton donor" evidence="8 9">
    <location>
        <position position="102"/>
    </location>
</feature>
<protein>
    <recommendedName>
        <fullName evidence="6 8">3-dehydroquinate dehydratase</fullName>
        <shortName evidence="8">3-dehydroquinase</shortName>
        <ecNumber evidence="6 8">4.2.1.10</ecNumber>
    </recommendedName>
    <alternativeName>
        <fullName evidence="8">Type II DHQase</fullName>
    </alternativeName>
</protein>
<keyword evidence="8" id="KW-0057">Aromatic amino acid biosynthesis</keyword>
<dbReference type="Proteomes" id="UP000254589">
    <property type="component" value="Unassembled WGS sequence"/>
</dbReference>
<dbReference type="InterPro" id="IPR036441">
    <property type="entry name" value="DHquinase_II_sf"/>
</dbReference>
<evidence type="ECO:0000256" key="3">
    <source>
        <dbReference type="ARBA" id="ARBA00004902"/>
    </source>
</evidence>
<feature type="binding site" evidence="8 10">
    <location>
        <position position="89"/>
    </location>
    <ligand>
        <name>substrate</name>
    </ligand>
</feature>
<evidence type="ECO:0000256" key="4">
    <source>
        <dbReference type="ARBA" id="ARBA00011037"/>
    </source>
</evidence>
<sequence>MPHRILVLHGPNLNLLGTREPEVYGRTTLADIDQALDTEAKAAGAEVVTFQSNHEGALVDRIQAARGESIDFIVINPAAYTHTSVAIRDALAGVGIPFVEVHLSNVHAREAFRHHSYFSDIAQGVICGLGWRGYVYALDFALRRLAGG</sequence>
<dbReference type="EC" id="4.2.1.10" evidence="6 8"/>
<evidence type="ECO:0000313" key="12">
    <source>
        <dbReference type="EMBL" id="AJC20042.1"/>
    </source>
</evidence>
<evidence type="ECO:0000256" key="1">
    <source>
        <dbReference type="ARBA" id="ARBA00001864"/>
    </source>
</evidence>
<dbReference type="NCBIfam" id="NF003804">
    <property type="entry name" value="PRK05395.1-1"/>
    <property type="match status" value="1"/>
</dbReference>
<dbReference type="GO" id="GO:0003855">
    <property type="term" value="F:3-dehydroquinate dehydratase activity"/>
    <property type="evidence" value="ECO:0007669"/>
    <property type="project" value="UniProtKB-UniRule"/>
</dbReference>
<comment type="catalytic activity">
    <reaction evidence="1 8">
        <text>3-dehydroquinate = 3-dehydroshikimate + H2O</text>
        <dbReference type="Rhea" id="RHEA:21096"/>
        <dbReference type="ChEBI" id="CHEBI:15377"/>
        <dbReference type="ChEBI" id="CHEBI:16630"/>
        <dbReference type="ChEBI" id="CHEBI:32364"/>
        <dbReference type="EC" id="4.2.1.10"/>
    </reaction>
</comment>
<name>A0AAJ4ZE69_PANPU</name>
<dbReference type="Gene3D" id="3.40.50.9100">
    <property type="entry name" value="Dehydroquinase, class II"/>
    <property type="match status" value="1"/>
</dbReference>
<dbReference type="EMBL" id="UGSJ01000001">
    <property type="protein sequence ID" value="SUA91683.1"/>
    <property type="molecule type" value="Genomic_DNA"/>
</dbReference>
<comment type="pathway">
    <text evidence="3 8">Metabolic intermediate biosynthesis; chorismate biosynthesis; chorismate from D-erythrose 4-phosphate and phosphoenolpyruvate: step 3/7.</text>
</comment>
<dbReference type="AlphaFoldDB" id="A0AAJ4ZE69"/>
<feature type="active site" description="Proton acceptor" evidence="8 9">
    <location>
        <position position="24"/>
    </location>
</feature>
<reference evidence="12" key="2">
    <citation type="submission" date="2016-11" db="EMBL/GenBank/DDBJ databases">
        <title>Complete Genome Sequencing of Pandoraea pulmonicola DSM 16583.</title>
        <authorList>
            <person name="Chan K.-G."/>
        </authorList>
    </citation>
    <scope>NUCLEOTIDE SEQUENCE</scope>
    <source>
        <strain evidence="12">DSM 16583</strain>
    </source>
</reference>
<dbReference type="EMBL" id="CP010310">
    <property type="protein sequence ID" value="AJC20042.1"/>
    <property type="molecule type" value="Genomic_DNA"/>
</dbReference>
<evidence type="ECO:0000256" key="6">
    <source>
        <dbReference type="ARBA" id="ARBA00012060"/>
    </source>
</evidence>
<evidence type="ECO:0000256" key="5">
    <source>
        <dbReference type="ARBA" id="ARBA00011193"/>
    </source>
</evidence>
<reference evidence="13 15" key="3">
    <citation type="submission" date="2018-06" db="EMBL/GenBank/DDBJ databases">
        <authorList>
            <consortium name="Pathogen Informatics"/>
            <person name="Doyle S."/>
        </authorList>
    </citation>
    <scope>NUCLEOTIDE SEQUENCE [LARGE SCALE GENOMIC DNA]</scope>
    <source>
        <strain evidence="13 15">NCTC13159</strain>
    </source>
</reference>
<evidence type="ECO:0000256" key="11">
    <source>
        <dbReference type="PIRSR" id="PIRSR001399-3"/>
    </source>
</evidence>
<dbReference type="GO" id="GO:0009423">
    <property type="term" value="P:chorismate biosynthetic process"/>
    <property type="evidence" value="ECO:0007669"/>
    <property type="project" value="UniProtKB-UniRule"/>
</dbReference>
<dbReference type="SUPFAM" id="SSF52304">
    <property type="entry name" value="Type II 3-dehydroquinate dehydratase"/>
    <property type="match status" value="1"/>
</dbReference>
<dbReference type="RefSeq" id="WP_039405889.1">
    <property type="nucleotide sequence ID" value="NZ_CP010310.2"/>
</dbReference>
<dbReference type="NCBIfam" id="NF003807">
    <property type="entry name" value="PRK05395.1-4"/>
    <property type="match status" value="1"/>
</dbReference>
<comment type="similarity">
    <text evidence="4 8">Belongs to the type-II 3-dehydroquinase family.</text>
</comment>
<dbReference type="Proteomes" id="UP000035086">
    <property type="component" value="Chromosome"/>
</dbReference>
<dbReference type="GO" id="GO:0019631">
    <property type="term" value="P:quinate catabolic process"/>
    <property type="evidence" value="ECO:0007669"/>
    <property type="project" value="TreeGrafter"/>
</dbReference>
<dbReference type="NCBIfam" id="TIGR01088">
    <property type="entry name" value="aroQ"/>
    <property type="match status" value="1"/>
</dbReference>
<feature type="binding site" evidence="8 10">
    <location>
        <position position="76"/>
    </location>
    <ligand>
        <name>substrate</name>
    </ligand>
</feature>
<dbReference type="PROSITE" id="PS01029">
    <property type="entry name" value="DEHYDROQUINASE_II"/>
    <property type="match status" value="1"/>
</dbReference>
<dbReference type="KEGG" id="ppul:RO07_05375"/>
<dbReference type="PIRSF" id="PIRSF001399">
    <property type="entry name" value="DHquinase_II"/>
    <property type="match status" value="1"/>
</dbReference>
<proteinExistence type="inferred from homology"/>
<feature type="binding site" evidence="8 10">
    <location>
        <begin position="103"/>
        <end position="104"/>
    </location>
    <ligand>
        <name>substrate</name>
    </ligand>
</feature>
<feature type="site" description="Transition state stabilizer" evidence="8 11">
    <location>
        <position position="19"/>
    </location>
</feature>
<keyword evidence="7 8" id="KW-0456">Lyase</keyword>
<feature type="binding site" evidence="8 10">
    <location>
        <position position="113"/>
    </location>
    <ligand>
        <name>substrate</name>
    </ligand>
</feature>
<dbReference type="GO" id="GO:0008652">
    <property type="term" value="P:amino acid biosynthetic process"/>
    <property type="evidence" value="ECO:0007669"/>
    <property type="project" value="UniProtKB-KW"/>
</dbReference>
<evidence type="ECO:0000256" key="10">
    <source>
        <dbReference type="PIRSR" id="PIRSR001399-2"/>
    </source>
</evidence>
<organism evidence="13 15">
    <name type="scientific">Pandoraea pulmonicola</name>
    <dbReference type="NCBI Taxonomy" id="93221"/>
    <lineage>
        <taxon>Bacteria</taxon>
        <taxon>Pseudomonadati</taxon>
        <taxon>Pseudomonadota</taxon>
        <taxon>Betaproteobacteria</taxon>
        <taxon>Burkholderiales</taxon>
        <taxon>Burkholderiaceae</taxon>
        <taxon>Pandoraea</taxon>
    </lineage>
</organism>
<dbReference type="NCBIfam" id="NF003805">
    <property type="entry name" value="PRK05395.1-2"/>
    <property type="match status" value="1"/>
</dbReference>
<reference evidence="14" key="1">
    <citation type="submission" date="2014-12" db="EMBL/GenBank/DDBJ databases">
        <title>Complete Genome Sequencing of Pandoraea pulmonicola DSM 16583.</title>
        <authorList>
            <person name="Chan K.-G."/>
        </authorList>
    </citation>
    <scope>NUCLEOTIDE SEQUENCE [LARGE SCALE GENOMIC DNA]</scope>
    <source>
        <strain evidence="14">DSM 16583</strain>
    </source>
</reference>
<keyword evidence="8" id="KW-0028">Amino-acid biosynthesis</keyword>
<evidence type="ECO:0000256" key="7">
    <source>
        <dbReference type="ARBA" id="ARBA00023239"/>
    </source>
</evidence>
<dbReference type="Pfam" id="PF01220">
    <property type="entry name" value="DHquinase_II"/>
    <property type="match status" value="1"/>
</dbReference>
<dbReference type="HAMAP" id="MF_00169">
    <property type="entry name" value="AroQ"/>
    <property type="match status" value="1"/>
</dbReference>
<comment type="function">
    <text evidence="2 8">Catalyzes a trans-dehydration via an enolate intermediate.</text>
</comment>
<evidence type="ECO:0000256" key="8">
    <source>
        <dbReference type="HAMAP-Rule" id="MF_00169"/>
    </source>
</evidence>
<dbReference type="PANTHER" id="PTHR21272">
    <property type="entry name" value="CATABOLIC 3-DEHYDROQUINASE"/>
    <property type="match status" value="1"/>
</dbReference>
<dbReference type="CDD" id="cd00466">
    <property type="entry name" value="DHQase_II"/>
    <property type="match status" value="1"/>
</dbReference>
<evidence type="ECO:0000313" key="15">
    <source>
        <dbReference type="Proteomes" id="UP000254589"/>
    </source>
</evidence>